<keyword evidence="3" id="KW-1185">Reference proteome</keyword>
<accession>A0A8H6SLU5</accession>
<gene>
    <name evidence="2" type="ORF">MIND_00684700</name>
</gene>
<feature type="region of interest" description="Disordered" evidence="1">
    <location>
        <begin position="89"/>
        <end position="108"/>
    </location>
</feature>
<evidence type="ECO:0000256" key="1">
    <source>
        <dbReference type="SAM" id="MobiDB-lite"/>
    </source>
</evidence>
<evidence type="ECO:0000313" key="3">
    <source>
        <dbReference type="Proteomes" id="UP000636479"/>
    </source>
</evidence>
<name>A0A8H6SLU5_9AGAR</name>
<reference evidence="2" key="1">
    <citation type="submission" date="2020-05" db="EMBL/GenBank/DDBJ databases">
        <title>Mycena genomes resolve the evolution of fungal bioluminescence.</title>
        <authorList>
            <person name="Tsai I.J."/>
        </authorList>
    </citation>
    <scope>NUCLEOTIDE SEQUENCE</scope>
    <source>
        <strain evidence="2">171206Taipei</strain>
    </source>
</reference>
<dbReference type="GeneID" id="59346072"/>
<dbReference type="Proteomes" id="UP000636479">
    <property type="component" value="Unassembled WGS sequence"/>
</dbReference>
<comment type="caution">
    <text evidence="2">The sequence shown here is derived from an EMBL/GenBank/DDBJ whole genome shotgun (WGS) entry which is preliminary data.</text>
</comment>
<evidence type="ECO:0000313" key="2">
    <source>
        <dbReference type="EMBL" id="KAF7301200.1"/>
    </source>
</evidence>
<dbReference type="RefSeq" id="XP_037219200.1">
    <property type="nucleotide sequence ID" value="XM_037363556.1"/>
</dbReference>
<dbReference type="EMBL" id="JACAZF010000006">
    <property type="protein sequence ID" value="KAF7301200.1"/>
    <property type="molecule type" value="Genomic_DNA"/>
</dbReference>
<dbReference type="OrthoDB" id="2867443at2759"/>
<feature type="region of interest" description="Disordered" evidence="1">
    <location>
        <begin position="233"/>
        <end position="254"/>
    </location>
</feature>
<sequence>MVINYPSSLSTMPTQSVPSSPIPTFIDVHAKDRRHILGILSRKVLQNTIATVAHSPKLVAQAIFPGTDENSQDAVLKENIMRRIVRKSRNHYAAKPPKASSIPPIPPPMQRVLRSIPIGAEGFVEPIHVPAIPKNSTLKPRRDDYFNLPPPLTPSENRAIMCLSASQPNNSDAQSNAMLVLSDERQTSRLQIDALSSQITALRRNEPAPDSALASQQQLTVANSSSTLATLKPNASQTSLAPPMLTHARSSGSQRETFHVVRELGPDTADEAILRVFRRKSYQEPSTQFEHGSDPTPLW</sequence>
<dbReference type="AlphaFoldDB" id="A0A8H6SLU5"/>
<proteinExistence type="predicted"/>
<organism evidence="2 3">
    <name type="scientific">Mycena indigotica</name>
    <dbReference type="NCBI Taxonomy" id="2126181"/>
    <lineage>
        <taxon>Eukaryota</taxon>
        <taxon>Fungi</taxon>
        <taxon>Dikarya</taxon>
        <taxon>Basidiomycota</taxon>
        <taxon>Agaricomycotina</taxon>
        <taxon>Agaricomycetes</taxon>
        <taxon>Agaricomycetidae</taxon>
        <taxon>Agaricales</taxon>
        <taxon>Marasmiineae</taxon>
        <taxon>Mycenaceae</taxon>
        <taxon>Mycena</taxon>
    </lineage>
</organism>
<protein>
    <submittedName>
        <fullName evidence="2">Uncharacterized protein</fullName>
    </submittedName>
</protein>